<keyword evidence="1" id="KW-0479">Metal-binding</keyword>
<evidence type="ECO:0000256" key="1">
    <source>
        <dbReference type="ARBA" id="ARBA00022723"/>
    </source>
</evidence>
<keyword evidence="7" id="KW-1185">Reference proteome</keyword>
<evidence type="ECO:0000259" key="5">
    <source>
        <dbReference type="PROSITE" id="PS50865"/>
    </source>
</evidence>
<protein>
    <recommendedName>
        <fullName evidence="5">MYND-type domain-containing protein</fullName>
    </recommendedName>
</protein>
<dbReference type="EMBL" id="MU863938">
    <property type="protein sequence ID" value="KAK4198986.1"/>
    <property type="molecule type" value="Genomic_DNA"/>
</dbReference>
<dbReference type="InterPro" id="IPR002893">
    <property type="entry name" value="Znf_MYND"/>
</dbReference>
<keyword evidence="3" id="KW-0862">Zinc</keyword>
<evidence type="ECO:0000256" key="3">
    <source>
        <dbReference type="ARBA" id="ARBA00022833"/>
    </source>
</evidence>
<evidence type="ECO:0000256" key="4">
    <source>
        <dbReference type="PROSITE-ProRule" id="PRU00134"/>
    </source>
</evidence>
<reference evidence="6" key="1">
    <citation type="journal article" date="2023" name="Mol. Phylogenet. Evol.">
        <title>Genome-scale phylogeny and comparative genomics of the fungal order Sordariales.</title>
        <authorList>
            <person name="Hensen N."/>
            <person name="Bonometti L."/>
            <person name="Westerberg I."/>
            <person name="Brannstrom I.O."/>
            <person name="Guillou S."/>
            <person name="Cros-Aarteil S."/>
            <person name="Calhoun S."/>
            <person name="Haridas S."/>
            <person name="Kuo A."/>
            <person name="Mondo S."/>
            <person name="Pangilinan J."/>
            <person name="Riley R."/>
            <person name="LaButti K."/>
            <person name="Andreopoulos B."/>
            <person name="Lipzen A."/>
            <person name="Chen C."/>
            <person name="Yan M."/>
            <person name="Daum C."/>
            <person name="Ng V."/>
            <person name="Clum A."/>
            <person name="Steindorff A."/>
            <person name="Ohm R.A."/>
            <person name="Martin F."/>
            <person name="Silar P."/>
            <person name="Natvig D.O."/>
            <person name="Lalanne C."/>
            <person name="Gautier V."/>
            <person name="Ament-Velasquez S.L."/>
            <person name="Kruys A."/>
            <person name="Hutchinson M.I."/>
            <person name="Powell A.J."/>
            <person name="Barry K."/>
            <person name="Miller A.N."/>
            <person name="Grigoriev I.V."/>
            <person name="Debuchy R."/>
            <person name="Gladieux P."/>
            <person name="Hiltunen Thoren M."/>
            <person name="Johannesson H."/>
        </authorList>
    </citation>
    <scope>NUCLEOTIDE SEQUENCE</scope>
    <source>
        <strain evidence="6">CBS 315.58</strain>
    </source>
</reference>
<dbReference type="Pfam" id="PF01753">
    <property type="entry name" value="zf-MYND"/>
    <property type="match status" value="1"/>
</dbReference>
<organism evidence="6 7">
    <name type="scientific">Triangularia verruculosa</name>
    <dbReference type="NCBI Taxonomy" id="2587418"/>
    <lineage>
        <taxon>Eukaryota</taxon>
        <taxon>Fungi</taxon>
        <taxon>Dikarya</taxon>
        <taxon>Ascomycota</taxon>
        <taxon>Pezizomycotina</taxon>
        <taxon>Sordariomycetes</taxon>
        <taxon>Sordariomycetidae</taxon>
        <taxon>Sordariales</taxon>
        <taxon>Podosporaceae</taxon>
        <taxon>Triangularia</taxon>
    </lineage>
</organism>
<dbReference type="PROSITE" id="PS50865">
    <property type="entry name" value="ZF_MYND_2"/>
    <property type="match status" value="1"/>
</dbReference>
<proteinExistence type="predicted"/>
<evidence type="ECO:0000313" key="6">
    <source>
        <dbReference type="EMBL" id="KAK4198986.1"/>
    </source>
</evidence>
<evidence type="ECO:0000313" key="7">
    <source>
        <dbReference type="Proteomes" id="UP001303160"/>
    </source>
</evidence>
<reference evidence="6" key="2">
    <citation type="submission" date="2023-05" db="EMBL/GenBank/DDBJ databases">
        <authorList>
            <consortium name="Lawrence Berkeley National Laboratory"/>
            <person name="Steindorff A."/>
            <person name="Hensen N."/>
            <person name="Bonometti L."/>
            <person name="Westerberg I."/>
            <person name="Brannstrom I.O."/>
            <person name="Guillou S."/>
            <person name="Cros-Aarteil S."/>
            <person name="Calhoun S."/>
            <person name="Haridas S."/>
            <person name="Kuo A."/>
            <person name="Mondo S."/>
            <person name="Pangilinan J."/>
            <person name="Riley R."/>
            <person name="Labutti K."/>
            <person name="Andreopoulos B."/>
            <person name="Lipzen A."/>
            <person name="Chen C."/>
            <person name="Yanf M."/>
            <person name="Daum C."/>
            <person name="Ng V."/>
            <person name="Clum A."/>
            <person name="Ohm R."/>
            <person name="Martin F."/>
            <person name="Silar P."/>
            <person name="Natvig D."/>
            <person name="Lalanne C."/>
            <person name="Gautier V."/>
            <person name="Ament-Velasquez S.L."/>
            <person name="Kruys A."/>
            <person name="Hutchinson M.I."/>
            <person name="Powell A.J."/>
            <person name="Barry K."/>
            <person name="Miller A.N."/>
            <person name="Grigoriev I.V."/>
            <person name="Debuchy R."/>
            <person name="Gladieux P."/>
            <person name="Thoren M.H."/>
            <person name="Johannesson H."/>
        </authorList>
    </citation>
    <scope>NUCLEOTIDE SEQUENCE</scope>
    <source>
        <strain evidence="6">CBS 315.58</strain>
    </source>
</reference>
<dbReference type="GO" id="GO:0008270">
    <property type="term" value="F:zinc ion binding"/>
    <property type="evidence" value="ECO:0007669"/>
    <property type="project" value="UniProtKB-KW"/>
</dbReference>
<comment type="caution">
    <text evidence="6">The sequence shown here is derived from an EMBL/GenBank/DDBJ whole genome shotgun (WGS) entry which is preliminary data.</text>
</comment>
<sequence length="277" mass="32313">MTVPAKVPVLLTRFGETLPRSDFDIMLWYTSQFALGAIALEYGQDDFDIKTVIEKADLEFMTDESHDWNARFKQWVADERLAHNDFEFGDNRDTRFGKLLELASTQGFMPDRWRKPKYHGIILAACMMEDGWWIKPDNLKYLRKIALESPCHSHFSDPGYEHGLCEPGRRQFLAALEHYRPGIRRRFRVPSCFSCGKIKDDIGRSLVQCSGCKHSIGAWYCEKDCQKLDWQRHRPTCGIDIRGWPRFKLDMDKMDPRARDEFFTNIALASFIKSAKN</sequence>
<evidence type="ECO:0000256" key="2">
    <source>
        <dbReference type="ARBA" id="ARBA00022771"/>
    </source>
</evidence>
<accession>A0AAN6XEV0</accession>
<dbReference type="SUPFAM" id="SSF144232">
    <property type="entry name" value="HIT/MYND zinc finger-like"/>
    <property type="match status" value="1"/>
</dbReference>
<dbReference type="Gene3D" id="6.10.140.2220">
    <property type="match status" value="1"/>
</dbReference>
<keyword evidence="2 4" id="KW-0863">Zinc-finger</keyword>
<name>A0AAN6XEV0_9PEZI</name>
<feature type="domain" description="MYND-type" evidence="5">
    <location>
        <begin position="192"/>
        <end position="237"/>
    </location>
</feature>
<dbReference type="AlphaFoldDB" id="A0AAN6XEV0"/>
<dbReference type="Proteomes" id="UP001303160">
    <property type="component" value="Unassembled WGS sequence"/>
</dbReference>
<gene>
    <name evidence="6" type="ORF">QBC40DRAFT_330057</name>
</gene>